<dbReference type="Proteomes" id="UP000033072">
    <property type="component" value="Chromosome"/>
</dbReference>
<reference evidence="1 2" key="1">
    <citation type="submission" date="2014-07" db="EMBL/GenBank/DDBJ databases">
        <title>Methanogenic archaea and the global carbon cycle.</title>
        <authorList>
            <person name="Henriksen J.R."/>
            <person name="Luke J."/>
            <person name="Reinhart S."/>
            <person name="Benedict M.N."/>
            <person name="Youngblut N.D."/>
            <person name="Metcalf M.E."/>
            <person name="Whitaker R.J."/>
            <person name="Metcalf W.W."/>
        </authorList>
    </citation>
    <scope>NUCLEOTIDE SEQUENCE [LARGE SCALE GENOMIC DNA]</scope>
    <source>
        <strain evidence="1 2">Z-7289</strain>
    </source>
</reference>
<gene>
    <name evidence="1" type="ORF">MSLAZ_1050</name>
</gene>
<protein>
    <submittedName>
        <fullName evidence="1">Uncharacterized protein</fullName>
    </submittedName>
</protein>
<dbReference type="KEGG" id="mls:MSLAZ_1050"/>
<name>A0A0E3S2G2_9EURY</name>
<proteinExistence type="predicted"/>
<organism evidence="1 2">
    <name type="scientific">Methanosarcina lacustris Z-7289</name>
    <dbReference type="NCBI Taxonomy" id="1434111"/>
    <lineage>
        <taxon>Archaea</taxon>
        <taxon>Methanobacteriati</taxon>
        <taxon>Methanobacteriota</taxon>
        <taxon>Stenosarchaea group</taxon>
        <taxon>Methanomicrobia</taxon>
        <taxon>Methanosarcinales</taxon>
        <taxon>Methanosarcinaceae</taxon>
        <taxon>Methanosarcina</taxon>
    </lineage>
</organism>
<dbReference type="HOGENOM" id="CLU_2730400_0_0_2"/>
<evidence type="ECO:0000313" key="2">
    <source>
        <dbReference type="Proteomes" id="UP000033072"/>
    </source>
</evidence>
<keyword evidence="2" id="KW-1185">Reference proteome</keyword>
<evidence type="ECO:0000313" key="1">
    <source>
        <dbReference type="EMBL" id="AKB74311.1"/>
    </source>
</evidence>
<accession>A0A0E3S2G2</accession>
<dbReference type="AlphaFoldDB" id="A0A0E3S2G2"/>
<dbReference type="PATRIC" id="fig|1434111.4.peg.1342"/>
<dbReference type="EMBL" id="CP009515">
    <property type="protein sequence ID" value="AKB74311.1"/>
    <property type="molecule type" value="Genomic_DNA"/>
</dbReference>
<sequence>MLVLREYENYSEMPSWSEEYFPVPRKPFFNSQVNIGRIRQLVWRPCIKSRKTKKDNKRRNIQEVEISSKNQ</sequence>